<dbReference type="EMBL" id="JABXBU010000015">
    <property type="protein sequence ID" value="KAF8786128.1"/>
    <property type="molecule type" value="Genomic_DNA"/>
</dbReference>
<evidence type="ECO:0000313" key="2">
    <source>
        <dbReference type="Proteomes" id="UP000807504"/>
    </source>
</evidence>
<keyword evidence="2" id="KW-1185">Reference proteome</keyword>
<reference evidence="1" key="2">
    <citation type="submission" date="2020-06" db="EMBL/GenBank/DDBJ databases">
        <authorList>
            <person name="Sheffer M."/>
        </authorList>
    </citation>
    <scope>NUCLEOTIDE SEQUENCE</scope>
</reference>
<dbReference type="AlphaFoldDB" id="A0A8T0F727"/>
<evidence type="ECO:0000313" key="1">
    <source>
        <dbReference type="EMBL" id="KAF8786128.1"/>
    </source>
</evidence>
<reference evidence="1" key="1">
    <citation type="journal article" date="2020" name="bioRxiv">
        <title>Chromosome-level reference genome of the European wasp spider Argiope bruennichi: a resource for studies on range expansion and evolutionary adaptation.</title>
        <authorList>
            <person name="Sheffer M.M."/>
            <person name="Hoppe A."/>
            <person name="Krehenwinkel H."/>
            <person name="Uhl G."/>
            <person name="Kuss A.W."/>
            <person name="Jensen L."/>
            <person name="Jensen C."/>
            <person name="Gillespie R.G."/>
            <person name="Hoff K.J."/>
            <person name="Prost S."/>
        </authorList>
    </citation>
    <scope>NUCLEOTIDE SEQUENCE</scope>
</reference>
<proteinExistence type="predicted"/>
<sequence length="81" mass="9721">MKDRRRHSSKVNSQQYSHTSFAFWVCGSWDIRKLFPSVGQMGWWLARKVQEALFKKVKCFGEKLWFIAVWMRKNIEELIPG</sequence>
<dbReference type="Proteomes" id="UP000807504">
    <property type="component" value="Unassembled WGS sequence"/>
</dbReference>
<gene>
    <name evidence="1" type="ORF">HNY73_007890</name>
</gene>
<accession>A0A8T0F727</accession>
<name>A0A8T0F727_ARGBR</name>
<organism evidence="1 2">
    <name type="scientific">Argiope bruennichi</name>
    <name type="common">Wasp spider</name>
    <name type="synonym">Aranea bruennichi</name>
    <dbReference type="NCBI Taxonomy" id="94029"/>
    <lineage>
        <taxon>Eukaryota</taxon>
        <taxon>Metazoa</taxon>
        <taxon>Ecdysozoa</taxon>
        <taxon>Arthropoda</taxon>
        <taxon>Chelicerata</taxon>
        <taxon>Arachnida</taxon>
        <taxon>Araneae</taxon>
        <taxon>Araneomorphae</taxon>
        <taxon>Entelegynae</taxon>
        <taxon>Araneoidea</taxon>
        <taxon>Araneidae</taxon>
        <taxon>Argiope</taxon>
    </lineage>
</organism>
<protein>
    <submittedName>
        <fullName evidence="1">Uncharacterized protein</fullName>
    </submittedName>
</protein>
<comment type="caution">
    <text evidence="1">The sequence shown here is derived from an EMBL/GenBank/DDBJ whole genome shotgun (WGS) entry which is preliminary data.</text>
</comment>